<comment type="caution">
    <text evidence="1">The sequence shown here is derived from an EMBL/GenBank/DDBJ whole genome shotgun (WGS) entry which is preliminary data.</text>
</comment>
<dbReference type="Proteomes" id="UP001140560">
    <property type="component" value="Unassembled WGS sequence"/>
</dbReference>
<sequence length="359" mass="40867">MSENGAEQLHLELIAPVPTIHQIINDWFDWIHPVAPILHRNLADHLALWSSASKITLERTLTLYNLSSAVHHEYGIDSSLTHRFSGEASVGVKYLLHQELDEMPFVDQQILKRLYWLVFAGQCTCDMHGRHLLVLRHAHEPIRSLLPMEIPDEQLLLGREPSPTSSQGGNHSYVPGLNALSRLFLVWQTSQAVPYQTMENLQEHISRAQQVLNDLPPELSYTGQASQVGDFGFNVQKVNLKITQLHIRSNLLEQMNTLAKDQHLRITPNAIIEERHRVVDELLDLLYRMPTEVFDANGYSIVPKIRDIGSALLDELRTGSHGRTLQASINLDRLLVKLEELDLRPIVDCEVVNYHDLNT</sequence>
<dbReference type="AlphaFoldDB" id="A0A9W9CNJ4"/>
<name>A0A9W9CNJ4_9PLEO</name>
<reference evidence="1" key="1">
    <citation type="submission" date="2022-10" db="EMBL/GenBank/DDBJ databases">
        <title>Tapping the CABI collections for fungal endophytes: first genome assemblies for Collariella, Neodidymelliopsis, Ascochyta clinopodiicola, Didymella pomorum, Didymosphaeria variabile, Neocosmospora piperis and Neocucurbitaria cava.</title>
        <authorList>
            <person name="Hill R."/>
        </authorList>
    </citation>
    <scope>NUCLEOTIDE SEQUENCE</scope>
    <source>
        <strain evidence="1">IMI 356814</strain>
    </source>
</reference>
<accession>A0A9W9CNJ4</accession>
<organism evidence="1 2">
    <name type="scientific">Neocucurbitaria cava</name>
    <dbReference type="NCBI Taxonomy" id="798079"/>
    <lineage>
        <taxon>Eukaryota</taxon>
        <taxon>Fungi</taxon>
        <taxon>Dikarya</taxon>
        <taxon>Ascomycota</taxon>
        <taxon>Pezizomycotina</taxon>
        <taxon>Dothideomycetes</taxon>
        <taxon>Pleosporomycetidae</taxon>
        <taxon>Pleosporales</taxon>
        <taxon>Pleosporineae</taxon>
        <taxon>Cucurbitariaceae</taxon>
        <taxon>Neocucurbitaria</taxon>
    </lineage>
</organism>
<proteinExistence type="predicted"/>
<dbReference type="OrthoDB" id="2534600at2759"/>
<gene>
    <name evidence="1" type="ORF">N0V83_003492</name>
</gene>
<dbReference type="EMBL" id="JAPEUY010000005">
    <property type="protein sequence ID" value="KAJ4373199.1"/>
    <property type="molecule type" value="Genomic_DNA"/>
</dbReference>
<keyword evidence="2" id="KW-1185">Reference proteome</keyword>
<evidence type="ECO:0000313" key="1">
    <source>
        <dbReference type="EMBL" id="KAJ4373199.1"/>
    </source>
</evidence>
<evidence type="ECO:0000313" key="2">
    <source>
        <dbReference type="Proteomes" id="UP001140560"/>
    </source>
</evidence>
<protein>
    <submittedName>
        <fullName evidence="1">Uncharacterized protein</fullName>
    </submittedName>
</protein>